<dbReference type="PRINTS" id="PR00083">
    <property type="entry name" value="HOLDHDRGNASE"/>
</dbReference>
<gene>
    <name evidence="5" type="primary">hisD</name>
    <name evidence="11" type="ORF">FAK_21510</name>
</gene>
<dbReference type="InterPro" id="IPR022695">
    <property type="entry name" value="Histidinol_DH_monofunct"/>
</dbReference>
<dbReference type="PANTHER" id="PTHR21256:SF2">
    <property type="entry name" value="HISTIDINE BIOSYNTHESIS TRIFUNCTIONAL PROTEIN"/>
    <property type="match status" value="1"/>
</dbReference>
<dbReference type="PANTHER" id="PTHR21256">
    <property type="entry name" value="HISTIDINOL DEHYDROGENASE HDH"/>
    <property type="match status" value="1"/>
</dbReference>
<dbReference type="Gene3D" id="3.40.50.1980">
    <property type="entry name" value="Nitrogenase molybdenum iron protein domain"/>
    <property type="match status" value="2"/>
</dbReference>
<feature type="binding site" evidence="5 9">
    <location>
        <position position="263"/>
    </location>
    <ligand>
        <name>Zn(2+)</name>
        <dbReference type="ChEBI" id="CHEBI:29105"/>
    </ligand>
</feature>
<feature type="binding site" evidence="5 8">
    <location>
        <position position="263"/>
    </location>
    <ligand>
        <name>substrate</name>
    </ligand>
</feature>
<dbReference type="InterPro" id="IPR012131">
    <property type="entry name" value="Hstdl_DH"/>
</dbReference>
<evidence type="ECO:0000256" key="4">
    <source>
        <dbReference type="ARBA" id="ARBA00023002"/>
    </source>
</evidence>
<reference evidence="12" key="1">
    <citation type="journal article" date="2023" name="Arch. Microbiol.">
        <title>Desulfoferula mesophilus gen. nov. sp. nov., a mesophilic sulfate-reducing bacterium isolated from a brackish lake sediment.</title>
        <authorList>
            <person name="Watanabe T."/>
            <person name="Yabe T."/>
            <person name="Tsuji J.M."/>
            <person name="Fukui M."/>
        </authorList>
    </citation>
    <scope>NUCLEOTIDE SEQUENCE [LARGE SCALE GENOMIC DNA]</scope>
    <source>
        <strain evidence="12">12FAK</strain>
    </source>
</reference>
<dbReference type="PROSITE" id="PS00611">
    <property type="entry name" value="HISOL_DEHYDROGENASE"/>
    <property type="match status" value="1"/>
</dbReference>
<keyword evidence="4 5" id="KW-0560">Oxidoreductase</keyword>
<dbReference type="InterPro" id="IPR016161">
    <property type="entry name" value="Ald_DH/histidinol_DH"/>
</dbReference>
<feature type="binding site" evidence="5 8">
    <location>
        <position position="328"/>
    </location>
    <ligand>
        <name>substrate</name>
    </ligand>
</feature>
<dbReference type="GO" id="GO:0008270">
    <property type="term" value="F:zinc ion binding"/>
    <property type="evidence" value="ECO:0007669"/>
    <property type="project" value="UniProtKB-UniRule"/>
</dbReference>
<dbReference type="KEGG" id="dmp:FAK_21510"/>
<name>A0AAU9ETR8_9BACT</name>
<evidence type="ECO:0000256" key="7">
    <source>
        <dbReference type="PIRSR" id="PIRSR000099-1"/>
    </source>
</evidence>
<feature type="active site" description="Proton acceptor" evidence="5 7">
    <location>
        <position position="327"/>
    </location>
</feature>
<keyword evidence="2 5" id="KW-0479">Metal-binding</keyword>
<evidence type="ECO:0000256" key="5">
    <source>
        <dbReference type="HAMAP-Rule" id="MF_01024"/>
    </source>
</evidence>
<dbReference type="Proteomes" id="UP001366166">
    <property type="component" value="Chromosome"/>
</dbReference>
<dbReference type="GO" id="GO:0004399">
    <property type="term" value="F:histidinol dehydrogenase activity"/>
    <property type="evidence" value="ECO:0007669"/>
    <property type="project" value="UniProtKB-UniRule"/>
</dbReference>
<evidence type="ECO:0000256" key="2">
    <source>
        <dbReference type="ARBA" id="ARBA00022723"/>
    </source>
</evidence>
<comment type="caution">
    <text evidence="5">Lacks conserved residue(s) required for the propagation of feature annotation.</text>
</comment>
<dbReference type="HAMAP" id="MF_01024">
    <property type="entry name" value="HisD"/>
    <property type="match status" value="1"/>
</dbReference>
<comment type="similarity">
    <text evidence="1 5 6 10">Belongs to the histidinol dehydrogenase family.</text>
</comment>
<feature type="binding site" evidence="5 9">
    <location>
        <position position="420"/>
    </location>
    <ligand>
        <name>Zn(2+)</name>
        <dbReference type="ChEBI" id="CHEBI:29105"/>
    </ligand>
</feature>
<feature type="binding site" evidence="5 8">
    <location>
        <position position="260"/>
    </location>
    <ligand>
        <name>substrate</name>
    </ligand>
</feature>
<comment type="function">
    <text evidence="5">Catalyzes the sequential NAD-dependent oxidations of L-histidinol to L-histidinaldehyde and then to L-histidine.</text>
</comment>
<organism evidence="11 12">
    <name type="scientific">Desulfoferula mesophila</name>
    <dbReference type="NCBI Taxonomy" id="3058419"/>
    <lineage>
        <taxon>Bacteria</taxon>
        <taxon>Pseudomonadati</taxon>
        <taxon>Thermodesulfobacteriota</taxon>
        <taxon>Desulfarculia</taxon>
        <taxon>Desulfarculales</taxon>
        <taxon>Desulfarculaceae</taxon>
        <taxon>Desulfoferula</taxon>
    </lineage>
</organism>
<accession>A0AAU9ETR8</accession>
<comment type="pathway">
    <text evidence="5">Amino-acid biosynthesis; L-histidine biosynthesis; L-histidine from 5-phospho-alpha-D-ribose 1-diphosphate: step 9/9.</text>
</comment>
<evidence type="ECO:0000256" key="3">
    <source>
        <dbReference type="ARBA" id="ARBA00022833"/>
    </source>
</evidence>
<keyword evidence="3 5" id="KW-0862">Zinc</keyword>
<dbReference type="EMBL" id="AP028679">
    <property type="protein sequence ID" value="BEQ15085.1"/>
    <property type="molecule type" value="Genomic_DNA"/>
</dbReference>
<feature type="active site" description="Proton acceptor" evidence="5 7">
    <location>
        <position position="328"/>
    </location>
</feature>
<dbReference type="InterPro" id="IPR001692">
    <property type="entry name" value="Histidinol_DH_CS"/>
</dbReference>
<dbReference type="FunFam" id="3.40.50.1980:FF:000001">
    <property type="entry name" value="Histidinol dehydrogenase"/>
    <property type="match status" value="1"/>
</dbReference>
<dbReference type="CDD" id="cd06572">
    <property type="entry name" value="Histidinol_dh"/>
    <property type="match status" value="1"/>
</dbReference>
<evidence type="ECO:0000313" key="12">
    <source>
        <dbReference type="Proteomes" id="UP001366166"/>
    </source>
</evidence>
<dbReference type="AlphaFoldDB" id="A0AAU9ETR8"/>
<evidence type="ECO:0000256" key="9">
    <source>
        <dbReference type="PIRSR" id="PIRSR000099-4"/>
    </source>
</evidence>
<keyword evidence="5" id="KW-0028">Amino-acid biosynthesis</keyword>
<dbReference type="EC" id="1.1.1.23" evidence="5"/>
<dbReference type="NCBIfam" id="TIGR00069">
    <property type="entry name" value="hisD"/>
    <property type="match status" value="1"/>
</dbReference>
<evidence type="ECO:0000256" key="6">
    <source>
        <dbReference type="PIRNR" id="PIRNR000099"/>
    </source>
</evidence>
<dbReference type="Pfam" id="PF00815">
    <property type="entry name" value="Histidinol_dh"/>
    <property type="match status" value="1"/>
</dbReference>
<proteinExistence type="inferred from homology"/>
<dbReference type="GO" id="GO:0005737">
    <property type="term" value="C:cytoplasm"/>
    <property type="evidence" value="ECO:0007669"/>
    <property type="project" value="TreeGrafter"/>
</dbReference>
<feature type="binding site" evidence="5 8">
    <location>
        <position position="415"/>
    </location>
    <ligand>
        <name>substrate</name>
    </ligand>
</feature>
<dbReference type="Gene3D" id="1.20.5.1300">
    <property type="match status" value="1"/>
</dbReference>
<feature type="binding site" evidence="5 8">
    <location>
        <position position="420"/>
    </location>
    <ligand>
        <name>substrate</name>
    </ligand>
</feature>
<comment type="cofactor">
    <cofactor evidence="5 9">
        <name>Zn(2+)</name>
        <dbReference type="ChEBI" id="CHEBI:29105"/>
    </cofactor>
    <text evidence="5 9">Binds 1 zinc ion per subunit.</text>
</comment>
<dbReference type="PIRSF" id="PIRSF000099">
    <property type="entry name" value="Histidinol_dh"/>
    <property type="match status" value="1"/>
</dbReference>
<feature type="binding site" evidence="5 8">
    <location>
        <position position="238"/>
    </location>
    <ligand>
        <name>substrate</name>
    </ligand>
</feature>
<feature type="binding site" evidence="5 8">
    <location>
        <position position="361"/>
    </location>
    <ligand>
        <name>substrate</name>
    </ligand>
</feature>
<dbReference type="RefSeq" id="WP_338599007.1">
    <property type="nucleotide sequence ID" value="NZ_AP028679.1"/>
</dbReference>
<evidence type="ECO:0000313" key="11">
    <source>
        <dbReference type="EMBL" id="BEQ15085.1"/>
    </source>
</evidence>
<evidence type="ECO:0000256" key="10">
    <source>
        <dbReference type="RuleBase" id="RU004175"/>
    </source>
</evidence>
<keyword evidence="5" id="KW-0368">Histidine biosynthesis</keyword>
<comment type="catalytic activity">
    <reaction evidence="5">
        <text>L-histidinol + 2 NAD(+) + H2O = L-histidine + 2 NADH + 3 H(+)</text>
        <dbReference type="Rhea" id="RHEA:20641"/>
        <dbReference type="ChEBI" id="CHEBI:15377"/>
        <dbReference type="ChEBI" id="CHEBI:15378"/>
        <dbReference type="ChEBI" id="CHEBI:57540"/>
        <dbReference type="ChEBI" id="CHEBI:57595"/>
        <dbReference type="ChEBI" id="CHEBI:57699"/>
        <dbReference type="ChEBI" id="CHEBI:57945"/>
        <dbReference type="EC" id="1.1.1.23"/>
    </reaction>
</comment>
<dbReference type="GO" id="GO:0051287">
    <property type="term" value="F:NAD binding"/>
    <property type="evidence" value="ECO:0007669"/>
    <property type="project" value="InterPro"/>
</dbReference>
<dbReference type="SUPFAM" id="SSF53720">
    <property type="entry name" value="ALDH-like"/>
    <property type="match status" value="1"/>
</dbReference>
<keyword evidence="5" id="KW-0520">NAD</keyword>
<feature type="binding site" evidence="5 9">
    <location>
        <position position="361"/>
    </location>
    <ligand>
        <name>Zn(2+)</name>
        <dbReference type="ChEBI" id="CHEBI:29105"/>
    </ligand>
</feature>
<feature type="binding site" evidence="5 9">
    <location>
        <position position="260"/>
    </location>
    <ligand>
        <name>Zn(2+)</name>
        <dbReference type="ChEBI" id="CHEBI:29105"/>
    </ligand>
</feature>
<evidence type="ECO:0000256" key="8">
    <source>
        <dbReference type="PIRSR" id="PIRSR000099-3"/>
    </source>
</evidence>
<evidence type="ECO:0000256" key="1">
    <source>
        <dbReference type="ARBA" id="ARBA00010178"/>
    </source>
</evidence>
<protein>
    <recommendedName>
        <fullName evidence="5">Histidinol dehydrogenase</fullName>
        <shortName evidence="5">HDH</shortName>
        <ecNumber evidence="5">1.1.1.23</ecNumber>
    </recommendedName>
</protein>
<keyword evidence="12" id="KW-1185">Reference proteome</keyword>
<sequence length="430" mass="46760">MRLNPEKIADLSPERLDSILRRSMQDVSEIYNSTKTILDDIRQRGDAVNVEHYLKLKGDLKAEHFLVTPQEIEDAYRQVPDEVVKHLKIAAKNIVTFHTAQLDRPQWQMEVMPGIIAGRKNTPLDSAGCYVPGRRAAYPSSVLMTILPAVVAGVKRVVVTTPPDEGLVANPYTLVACDIAGVKEVYKLGGPWAVGALAYGTDTITKVAKIVGPGNKYVTAAKMLVYGQVDIDSPAGPSEALLLADSTGRPEFLALDFLSQVEHDPDAAAVLVTDDPGLAQAVCDEIERLYPTMPRTEIMDQAMRYCAILVAEDMEAALEFTNTYAAEHLEIVTADPFLTLQKVRHAGSIFMGPWAPVPVGDYASGTNHVLPTGQAALSFSGLSVDDFIKKPTYQYLTKEGLASLGTTITTLAEAEGLPIHAMCIRKRLES</sequence>
<dbReference type="GO" id="GO:0000105">
    <property type="term" value="P:L-histidine biosynthetic process"/>
    <property type="evidence" value="ECO:0007669"/>
    <property type="project" value="UniProtKB-UniRule"/>
</dbReference>